<sequence length="213" mass="23601">RNIKSAWAATGLFPFNPKRVLKDFPVPPSNTTSLGIEKAIGTSLQDKAPPTPTTPVTPVTPVTVQGLASLQDLIKRDAQALDLTNQIRLQRHVRKLASAAQMSFAERALLQDQNRFLFNVSNKARARRSTRSLVLGKAKVISYQDLEDARAKRAAKEQAATNKGTRGRKRKSLVLDPSADFLEPDGETMQVCEELEVEEAPIVQWRAPVARMY</sequence>
<dbReference type="GeneID" id="13400594"/>
<proteinExistence type="predicted"/>
<dbReference type="eggNOG" id="ENOG502SHQS">
    <property type="taxonomic scope" value="Eukaryota"/>
</dbReference>
<dbReference type="InParanoid" id="F9XQN2"/>
<keyword evidence="2" id="KW-1185">Reference proteome</keyword>
<dbReference type="OrthoDB" id="3636259at2759"/>
<gene>
    <name evidence="1" type="ORF">MYCGRDRAFT_51637</name>
</gene>
<protein>
    <submittedName>
        <fullName evidence="1">Uncharacterized protein</fullName>
    </submittedName>
</protein>
<dbReference type="KEGG" id="ztr:MYCGRDRAFT_51637"/>
<dbReference type="Proteomes" id="UP000008062">
    <property type="component" value="Chromosome 14"/>
</dbReference>
<feature type="non-terminal residue" evidence="1">
    <location>
        <position position="1"/>
    </location>
</feature>
<reference evidence="1 2" key="1">
    <citation type="journal article" date="2011" name="PLoS Genet.">
        <title>Finished genome of the fungal wheat pathogen Mycosphaerella graminicola reveals dispensome structure, chromosome plasticity, and stealth pathogenesis.</title>
        <authorList>
            <person name="Goodwin S.B."/>
            <person name="Ben M'barek S."/>
            <person name="Dhillon B."/>
            <person name="Wittenberg A.H.J."/>
            <person name="Crane C.F."/>
            <person name="Hane J.K."/>
            <person name="Foster A.J."/>
            <person name="Van der Lee T.A.J."/>
            <person name="Grimwood J."/>
            <person name="Aerts A."/>
            <person name="Antoniw J."/>
            <person name="Bailey A."/>
            <person name="Bluhm B."/>
            <person name="Bowler J."/>
            <person name="Bristow J."/>
            <person name="van der Burgt A."/>
            <person name="Canto-Canche B."/>
            <person name="Churchill A.C.L."/>
            <person name="Conde-Ferraez L."/>
            <person name="Cools H.J."/>
            <person name="Coutinho P.M."/>
            <person name="Csukai M."/>
            <person name="Dehal P."/>
            <person name="De Wit P."/>
            <person name="Donzelli B."/>
            <person name="van de Geest H.C."/>
            <person name="van Ham R.C.H.J."/>
            <person name="Hammond-Kosack K.E."/>
            <person name="Henrissat B."/>
            <person name="Kilian A."/>
            <person name="Kobayashi A.K."/>
            <person name="Koopmann E."/>
            <person name="Kourmpetis Y."/>
            <person name="Kuzniar A."/>
            <person name="Lindquist E."/>
            <person name="Lombard V."/>
            <person name="Maliepaard C."/>
            <person name="Martins N."/>
            <person name="Mehrabi R."/>
            <person name="Nap J.P.H."/>
            <person name="Ponomarenko A."/>
            <person name="Rudd J.J."/>
            <person name="Salamov A."/>
            <person name="Schmutz J."/>
            <person name="Schouten H.J."/>
            <person name="Shapiro H."/>
            <person name="Stergiopoulos I."/>
            <person name="Torriani S.F.F."/>
            <person name="Tu H."/>
            <person name="de Vries R.P."/>
            <person name="Waalwijk C."/>
            <person name="Ware S.B."/>
            <person name="Wiebenga A."/>
            <person name="Zwiers L.-H."/>
            <person name="Oliver R.P."/>
            <person name="Grigoriev I.V."/>
            <person name="Kema G.H.J."/>
        </authorList>
    </citation>
    <scope>NUCLEOTIDE SEQUENCE [LARGE SCALE GENOMIC DNA]</scope>
    <source>
        <strain evidence="2">CBS 115943 / IPO323</strain>
    </source>
</reference>
<organism evidence="1 2">
    <name type="scientific">Zymoseptoria tritici (strain CBS 115943 / IPO323)</name>
    <name type="common">Speckled leaf blotch fungus</name>
    <name type="synonym">Septoria tritici</name>
    <dbReference type="NCBI Taxonomy" id="336722"/>
    <lineage>
        <taxon>Eukaryota</taxon>
        <taxon>Fungi</taxon>
        <taxon>Dikarya</taxon>
        <taxon>Ascomycota</taxon>
        <taxon>Pezizomycotina</taxon>
        <taxon>Dothideomycetes</taxon>
        <taxon>Dothideomycetidae</taxon>
        <taxon>Mycosphaerellales</taxon>
        <taxon>Mycosphaerellaceae</taxon>
        <taxon>Zymoseptoria</taxon>
    </lineage>
</organism>
<dbReference type="EMBL" id="CM001209">
    <property type="protein sequence ID" value="EGP82459.1"/>
    <property type="molecule type" value="Genomic_DNA"/>
</dbReference>
<dbReference type="RefSeq" id="XP_003847483.1">
    <property type="nucleotide sequence ID" value="XM_003847435.1"/>
</dbReference>
<name>F9XQN2_ZYMTI</name>
<dbReference type="HOGENOM" id="CLU_102426_0_0_1"/>
<evidence type="ECO:0000313" key="2">
    <source>
        <dbReference type="Proteomes" id="UP000008062"/>
    </source>
</evidence>
<accession>F9XQN2</accession>
<dbReference type="OMA" id="KQDAHAL"/>
<evidence type="ECO:0000313" key="1">
    <source>
        <dbReference type="EMBL" id="EGP82459.1"/>
    </source>
</evidence>
<dbReference type="AlphaFoldDB" id="F9XQN2"/>